<accession>A0ABX0BMI2</accession>
<keyword evidence="2" id="KW-1185">Reference proteome</keyword>
<gene>
    <name evidence="1" type="ORF">G3I59_14010</name>
</gene>
<organism evidence="1 2">
    <name type="scientific">Amycolatopsis rubida</name>
    <dbReference type="NCBI Taxonomy" id="112413"/>
    <lineage>
        <taxon>Bacteria</taxon>
        <taxon>Bacillati</taxon>
        <taxon>Actinomycetota</taxon>
        <taxon>Actinomycetes</taxon>
        <taxon>Pseudonocardiales</taxon>
        <taxon>Pseudonocardiaceae</taxon>
        <taxon>Amycolatopsis</taxon>
    </lineage>
</organism>
<comment type="caution">
    <text evidence="1">The sequence shown here is derived from an EMBL/GenBank/DDBJ whole genome shotgun (WGS) entry which is preliminary data.</text>
</comment>
<name>A0ABX0BMI2_9PSEU</name>
<proteinExistence type="predicted"/>
<dbReference type="EMBL" id="JAAGNC010000075">
    <property type="protein sequence ID" value="NEC56670.1"/>
    <property type="molecule type" value="Genomic_DNA"/>
</dbReference>
<evidence type="ECO:0000313" key="1">
    <source>
        <dbReference type="EMBL" id="NEC56670.1"/>
    </source>
</evidence>
<dbReference type="RefSeq" id="WP_157905154.1">
    <property type="nucleotide sequence ID" value="NZ_JAAGNC010000075.1"/>
</dbReference>
<reference evidence="1 2" key="1">
    <citation type="submission" date="2020-01" db="EMBL/GenBank/DDBJ databases">
        <title>Insect and environment-associated Actinomycetes.</title>
        <authorList>
            <person name="Currrie C."/>
            <person name="Chevrette M."/>
            <person name="Carlson C."/>
            <person name="Stubbendieck R."/>
            <person name="Wendt-Pienkowski E."/>
        </authorList>
    </citation>
    <scope>NUCLEOTIDE SEQUENCE [LARGE SCALE GENOMIC DNA]</scope>
    <source>
        <strain evidence="1 2">SID8386</strain>
    </source>
</reference>
<dbReference type="Proteomes" id="UP000470404">
    <property type="component" value="Unassembled WGS sequence"/>
</dbReference>
<evidence type="ECO:0000313" key="2">
    <source>
        <dbReference type="Proteomes" id="UP000470404"/>
    </source>
</evidence>
<protein>
    <submittedName>
        <fullName evidence="1">Uncharacterized protein</fullName>
    </submittedName>
</protein>
<sequence length="47" mass="5136">MSTQEIPPALRGKYRPVRLGIDVGTYATGYAWTILDPDGGNGQREIT</sequence>